<comment type="caution">
    <text evidence="1">The sequence shown here is derived from an EMBL/GenBank/DDBJ whole genome shotgun (WGS) entry which is preliminary data.</text>
</comment>
<gene>
    <name evidence="1" type="ORF">PACLA_8A013000</name>
</gene>
<evidence type="ECO:0000313" key="2">
    <source>
        <dbReference type="Proteomes" id="UP001152795"/>
    </source>
</evidence>
<keyword evidence="2" id="KW-1185">Reference proteome</keyword>
<dbReference type="EMBL" id="CACRXK020023516">
    <property type="protein sequence ID" value="CAB4037832.1"/>
    <property type="molecule type" value="Genomic_DNA"/>
</dbReference>
<protein>
    <submittedName>
        <fullName evidence="1">Uncharacterized protein</fullName>
    </submittedName>
</protein>
<sequence length="206" mass="23255">KKISIDRVELCAAVLNKRLIAFIEGISRYQFSGGYYHIVDSQIVRAMIQKETYGFNTFAATRIGEIQEGTIPADWYWIKGDFNIADWITRGKKPSEIGPDSAWQNGPEFLTKPVSEWPVEQTFNGEELPERIRVAKATNTTVTNIPAAAIDITRYSSYNKLMRVTARVIATASKNPKPSLKNTGKTLTPTDIQKAETFWIKKHKSL</sequence>
<organism evidence="1 2">
    <name type="scientific">Paramuricea clavata</name>
    <name type="common">Red gorgonian</name>
    <name type="synonym">Violescent sea-whip</name>
    <dbReference type="NCBI Taxonomy" id="317549"/>
    <lineage>
        <taxon>Eukaryota</taxon>
        <taxon>Metazoa</taxon>
        <taxon>Cnidaria</taxon>
        <taxon>Anthozoa</taxon>
        <taxon>Octocorallia</taxon>
        <taxon>Malacalcyonacea</taxon>
        <taxon>Plexauridae</taxon>
        <taxon>Paramuricea</taxon>
    </lineage>
</organism>
<dbReference type="Proteomes" id="UP001152795">
    <property type="component" value="Unassembled WGS sequence"/>
</dbReference>
<dbReference type="OrthoDB" id="5985737at2759"/>
<feature type="non-terminal residue" evidence="1">
    <location>
        <position position="1"/>
    </location>
</feature>
<dbReference type="AlphaFoldDB" id="A0A6S7LKI8"/>
<proteinExistence type="predicted"/>
<accession>A0A6S7LKI8</accession>
<name>A0A6S7LKI8_PARCT</name>
<evidence type="ECO:0000313" key="1">
    <source>
        <dbReference type="EMBL" id="CAB4037832.1"/>
    </source>
</evidence>
<dbReference type="PANTHER" id="PTHR47331">
    <property type="entry name" value="PHD-TYPE DOMAIN-CONTAINING PROTEIN"/>
    <property type="match status" value="1"/>
</dbReference>
<reference evidence="1" key="1">
    <citation type="submission" date="2020-04" db="EMBL/GenBank/DDBJ databases">
        <authorList>
            <person name="Alioto T."/>
            <person name="Alioto T."/>
            <person name="Gomez Garrido J."/>
        </authorList>
    </citation>
    <scope>NUCLEOTIDE SEQUENCE</scope>
    <source>
        <strain evidence="1">A484AB</strain>
    </source>
</reference>